<organism evidence="2 3">
    <name type="scientific">Paeniglutamicibacter gangotriensis</name>
    <dbReference type="NCBI Taxonomy" id="254787"/>
    <lineage>
        <taxon>Bacteria</taxon>
        <taxon>Bacillati</taxon>
        <taxon>Actinomycetota</taxon>
        <taxon>Actinomycetes</taxon>
        <taxon>Micrococcales</taxon>
        <taxon>Micrococcaceae</taxon>
        <taxon>Paeniglutamicibacter</taxon>
    </lineage>
</organism>
<protein>
    <submittedName>
        <fullName evidence="2">Uncharacterized protein</fullName>
    </submittedName>
</protein>
<gene>
    <name evidence="2" type="ORF">FQ154_14810</name>
</gene>
<evidence type="ECO:0000313" key="3">
    <source>
        <dbReference type="Proteomes" id="UP000323856"/>
    </source>
</evidence>
<reference evidence="2 3" key="1">
    <citation type="submission" date="2019-07" db="EMBL/GenBank/DDBJ databases">
        <title>Analysis of the biochemical properties, biological activity and biotechnological potential of siderophores and biosurfactants produced by Antarctic psychrotolerant bacteria.</title>
        <authorList>
            <person name="Styczynski M."/>
            <person name="Krucon T."/>
            <person name="Decewicz P."/>
            <person name="Dziewit L."/>
        </authorList>
    </citation>
    <scope>NUCLEOTIDE SEQUENCE [LARGE SCALE GENOMIC DNA]</scope>
    <source>
        <strain evidence="2 3">ANT_H27</strain>
    </source>
</reference>
<feature type="transmembrane region" description="Helical" evidence="1">
    <location>
        <begin position="124"/>
        <end position="143"/>
    </location>
</feature>
<dbReference type="Proteomes" id="UP000323856">
    <property type="component" value="Unassembled WGS sequence"/>
</dbReference>
<name>A0A5B0EA51_9MICC</name>
<dbReference type="AlphaFoldDB" id="A0A5B0EA51"/>
<dbReference type="RefSeq" id="WP_007270372.1">
    <property type="nucleotide sequence ID" value="NZ_JBITUG010000004.1"/>
</dbReference>
<feature type="transmembrane region" description="Helical" evidence="1">
    <location>
        <begin position="50"/>
        <end position="73"/>
    </location>
</feature>
<feature type="transmembrane region" description="Helical" evidence="1">
    <location>
        <begin position="85"/>
        <end position="104"/>
    </location>
</feature>
<proteinExistence type="predicted"/>
<comment type="caution">
    <text evidence="2">The sequence shown here is derived from an EMBL/GenBank/DDBJ whole genome shotgun (WGS) entry which is preliminary data.</text>
</comment>
<feature type="transmembrane region" description="Helical" evidence="1">
    <location>
        <begin position="24"/>
        <end position="44"/>
    </location>
</feature>
<evidence type="ECO:0000256" key="1">
    <source>
        <dbReference type="SAM" id="Phobius"/>
    </source>
</evidence>
<keyword evidence="1" id="KW-0812">Transmembrane</keyword>
<sequence length="150" mass="16244">MRFEQTSTVVHEDDSRPSVQDDKAMVTLGLSVFLTLLITAGIMLSGAVFHAIFVVYASIPVFVVAFATAPLLARLPLKNWSTRGAALGALLGWALSAPLAALLYMPGNAMSELEDPFEFLPGTWLWALVPLAASLVVAGIRQYRFGQDRH</sequence>
<keyword evidence="1" id="KW-1133">Transmembrane helix</keyword>
<evidence type="ECO:0000313" key="2">
    <source>
        <dbReference type="EMBL" id="KAA0974761.1"/>
    </source>
</evidence>
<keyword evidence="1" id="KW-0472">Membrane</keyword>
<accession>A0A5B0EA51</accession>
<dbReference type="EMBL" id="VOBL01000017">
    <property type="protein sequence ID" value="KAA0974761.1"/>
    <property type="molecule type" value="Genomic_DNA"/>
</dbReference>